<dbReference type="InterPro" id="IPR014032">
    <property type="entry name" value="Peptidase_A24A_bac"/>
</dbReference>
<dbReference type="InterPro" id="IPR000045">
    <property type="entry name" value="Prepilin_IV_endopep_pep"/>
</dbReference>
<feature type="transmembrane region" description="Helical" evidence="8">
    <location>
        <begin position="119"/>
        <end position="139"/>
    </location>
</feature>
<evidence type="ECO:0000256" key="2">
    <source>
        <dbReference type="ARBA" id="ARBA00005801"/>
    </source>
</evidence>
<dbReference type="PANTHER" id="PTHR30487:SF0">
    <property type="entry name" value="PREPILIN LEADER PEPTIDASE_N-METHYLTRANSFERASE-RELATED"/>
    <property type="match status" value="1"/>
</dbReference>
<dbReference type="Pfam" id="PF01478">
    <property type="entry name" value="Peptidase_A24"/>
    <property type="match status" value="1"/>
</dbReference>
<organism evidence="11">
    <name type="scientific">bioreactor metagenome</name>
    <dbReference type="NCBI Taxonomy" id="1076179"/>
    <lineage>
        <taxon>unclassified sequences</taxon>
        <taxon>metagenomes</taxon>
        <taxon>ecological metagenomes</taxon>
    </lineage>
</organism>
<name>A0A644ZZ95_9ZZZZ</name>
<keyword evidence="6 8" id="KW-1133">Transmembrane helix</keyword>
<gene>
    <name evidence="11" type="primary">comC_11</name>
    <name evidence="11" type="ORF">SDC9_92987</name>
</gene>
<evidence type="ECO:0000256" key="8">
    <source>
        <dbReference type="SAM" id="Phobius"/>
    </source>
</evidence>
<dbReference type="InterPro" id="IPR010627">
    <property type="entry name" value="Prepilin_pept_A24_N"/>
</dbReference>
<accession>A0A644ZZ95</accession>
<evidence type="ECO:0000256" key="5">
    <source>
        <dbReference type="ARBA" id="ARBA00022692"/>
    </source>
</evidence>
<dbReference type="GO" id="GO:0005886">
    <property type="term" value="C:plasma membrane"/>
    <property type="evidence" value="ECO:0007669"/>
    <property type="project" value="UniProtKB-SubCell"/>
</dbReference>
<feature type="transmembrane region" description="Helical" evidence="8">
    <location>
        <begin position="82"/>
        <end position="113"/>
    </location>
</feature>
<dbReference type="PRINTS" id="PR00864">
    <property type="entry name" value="PREPILNPTASE"/>
</dbReference>
<evidence type="ECO:0000256" key="4">
    <source>
        <dbReference type="ARBA" id="ARBA00022519"/>
    </source>
</evidence>
<keyword evidence="4" id="KW-0997">Cell inner membrane</keyword>
<evidence type="ECO:0000259" key="10">
    <source>
        <dbReference type="Pfam" id="PF06750"/>
    </source>
</evidence>
<feature type="transmembrane region" description="Helical" evidence="8">
    <location>
        <begin position="6"/>
        <end position="25"/>
    </location>
</feature>
<comment type="caution">
    <text evidence="11">The sequence shown here is derived from an EMBL/GenBank/DDBJ whole genome shotgun (WGS) entry which is preliminary data.</text>
</comment>
<protein>
    <submittedName>
        <fullName evidence="11">Type 4 prepilin-like proteins leader peptide-processing enzyme</fullName>
    </submittedName>
</protein>
<dbReference type="AlphaFoldDB" id="A0A644ZZ95"/>
<dbReference type="PANTHER" id="PTHR30487">
    <property type="entry name" value="TYPE 4 PREPILIN-LIKE PROTEINS LEADER PEPTIDE-PROCESSING ENZYME"/>
    <property type="match status" value="1"/>
</dbReference>
<keyword evidence="7 8" id="KW-0472">Membrane</keyword>
<sequence>MVLYTLYFTIGLFIGSVLNLLIKFIPKQKNILEQIHSARNFSRLFPDVMVPVVSRLISGKHCQDCGSSFSFRKPVVELLTGFLFILCLYALIPSIYLFKALALTCFLIVISFIDYDHSLIYDKVLIPMAVFGVAINLFIGDIKTLNMLFSALLGGSIFLMLAIISKGGFGGGDIKFMACIGLWLGVKYTILAVLLSFIFGGLGAAILLLLKKKTITDKFPYGPYIALASFITLLYGDSIVTWYWNWAFQVK</sequence>
<evidence type="ECO:0000256" key="7">
    <source>
        <dbReference type="ARBA" id="ARBA00023136"/>
    </source>
</evidence>
<dbReference type="Pfam" id="PF06750">
    <property type="entry name" value="A24_N_bact"/>
    <property type="match status" value="1"/>
</dbReference>
<comment type="subcellular location">
    <subcellularLocation>
        <location evidence="1">Cell inner membrane</location>
        <topology evidence="1">Multi-pass membrane protein</topology>
    </subcellularLocation>
</comment>
<evidence type="ECO:0000313" key="11">
    <source>
        <dbReference type="EMBL" id="MPM46289.1"/>
    </source>
</evidence>
<dbReference type="Gene3D" id="1.20.120.1220">
    <property type="match status" value="1"/>
</dbReference>
<evidence type="ECO:0000256" key="6">
    <source>
        <dbReference type="ARBA" id="ARBA00022989"/>
    </source>
</evidence>
<keyword evidence="3" id="KW-1003">Cell membrane</keyword>
<comment type="similarity">
    <text evidence="2">Belongs to the peptidase A24 family.</text>
</comment>
<evidence type="ECO:0000256" key="1">
    <source>
        <dbReference type="ARBA" id="ARBA00004429"/>
    </source>
</evidence>
<feature type="transmembrane region" description="Helical" evidence="8">
    <location>
        <begin position="185"/>
        <end position="210"/>
    </location>
</feature>
<dbReference type="InterPro" id="IPR050882">
    <property type="entry name" value="Prepilin_peptidase/N-MTase"/>
</dbReference>
<dbReference type="GO" id="GO:0006465">
    <property type="term" value="P:signal peptide processing"/>
    <property type="evidence" value="ECO:0007669"/>
    <property type="project" value="TreeGrafter"/>
</dbReference>
<keyword evidence="5 8" id="KW-0812">Transmembrane</keyword>
<evidence type="ECO:0000259" key="9">
    <source>
        <dbReference type="Pfam" id="PF01478"/>
    </source>
</evidence>
<feature type="transmembrane region" description="Helical" evidence="8">
    <location>
        <begin position="146"/>
        <end position="165"/>
    </location>
</feature>
<proteinExistence type="inferred from homology"/>
<feature type="domain" description="Prepilin type IV endopeptidase peptidase" evidence="9">
    <location>
        <begin position="102"/>
        <end position="202"/>
    </location>
</feature>
<dbReference type="GO" id="GO:0004190">
    <property type="term" value="F:aspartic-type endopeptidase activity"/>
    <property type="evidence" value="ECO:0007669"/>
    <property type="project" value="InterPro"/>
</dbReference>
<dbReference type="EMBL" id="VSSQ01011217">
    <property type="protein sequence ID" value="MPM46289.1"/>
    <property type="molecule type" value="Genomic_DNA"/>
</dbReference>
<evidence type="ECO:0000256" key="3">
    <source>
        <dbReference type="ARBA" id="ARBA00022475"/>
    </source>
</evidence>
<feature type="domain" description="Prepilin peptidase A24 N-terminal" evidence="10">
    <location>
        <begin position="10"/>
        <end position="89"/>
    </location>
</feature>
<feature type="transmembrane region" description="Helical" evidence="8">
    <location>
        <begin position="222"/>
        <end position="244"/>
    </location>
</feature>
<reference evidence="11" key="1">
    <citation type="submission" date="2019-08" db="EMBL/GenBank/DDBJ databases">
        <authorList>
            <person name="Kucharzyk K."/>
            <person name="Murdoch R.W."/>
            <person name="Higgins S."/>
            <person name="Loffler F."/>
        </authorList>
    </citation>
    <scope>NUCLEOTIDE SEQUENCE</scope>
</reference>